<evidence type="ECO:0000259" key="2">
    <source>
        <dbReference type="Pfam" id="PF24847"/>
    </source>
</evidence>
<evidence type="ECO:0000313" key="3">
    <source>
        <dbReference type="EMBL" id="KAK9910241.1"/>
    </source>
</evidence>
<protein>
    <recommendedName>
        <fullName evidence="2">DUF7722 domain-containing protein</fullName>
    </recommendedName>
</protein>
<evidence type="ECO:0000313" key="4">
    <source>
        <dbReference type="Proteomes" id="UP001457282"/>
    </source>
</evidence>
<evidence type="ECO:0000256" key="1">
    <source>
        <dbReference type="SAM" id="MobiDB-lite"/>
    </source>
</evidence>
<accession>A0AAW1VT46</accession>
<name>A0AAW1VT46_RUBAR</name>
<keyword evidence="4" id="KW-1185">Reference proteome</keyword>
<dbReference type="Pfam" id="PF24847">
    <property type="entry name" value="DUF7722"/>
    <property type="match status" value="1"/>
</dbReference>
<sequence>MSGGGMESVSPRPQGPINGQHKRDRCEYFQMPLHYPRYKKSGYETMPEWKLDCLLKSFGLPITGDVEERRKSAIGNFLWPGPA</sequence>
<dbReference type="Proteomes" id="UP001457282">
    <property type="component" value="Unassembled WGS sequence"/>
</dbReference>
<organism evidence="3 4">
    <name type="scientific">Rubus argutus</name>
    <name type="common">Southern blackberry</name>
    <dbReference type="NCBI Taxonomy" id="59490"/>
    <lineage>
        <taxon>Eukaryota</taxon>
        <taxon>Viridiplantae</taxon>
        <taxon>Streptophyta</taxon>
        <taxon>Embryophyta</taxon>
        <taxon>Tracheophyta</taxon>
        <taxon>Spermatophyta</taxon>
        <taxon>Magnoliopsida</taxon>
        <taxon>eudicotyledons</taxon>
        <taxon>Gunneridae</taxon>
        <taxon>Pentapetalae</taxon>
        <taxon>rosids</taxon>
        <taxon>fabids</taxon>
        <taxon>Rosales</taxon>
        <taxon>Rosaceae</taxon>
        <taxon>Rosoideae</taxon>
        <taxon>Rosoideae incertae sedis</taxon>
        <taxon>Rubus</taxon>
    </lineage>
</organism>
<dbReference type="PANTHER" id="PTHR33513">
    <property type="entry name" value="OS06G0523300 PROTEIN"/>
    <property type="match status" value="1"/>
</dbReference>
<reference evidence="3 4" key="1">
    <citation type="journal article" date="2023" name="G3 (Bethesda)">
        <title>A chromosome-length genome assembly and annotation of blackberry (Rubus argutus, cv. 'Hillquist').</title>
        <authorList>
            <person name="Bruna T."/>
            <person name="Aryal R."/>
            <person name="Dudchenko O."/>
            <person name="Sargent D.J."/>
            <person name="Mead D."/>
            <person name="Buti M."/>
            <person name="Cavallini A."/>
            <person name="Hytonen T."/>
            <person name="Andres J."/>
            <person name="Pham M."/>
            <person name="Weisz D."/>
            <person name="Mascagni F."/>
            <person name="Usai G."/>
            <person name="Natali L."/>
            <person name="Bassil N."/>
            <person name="Fernandez G.E."/>
            <person name="Lomsadze A."/>
            <person name="Armour M."/>
            <person name="Olukolu B."/>
            <person name="Poorten T."/>
            <person name="Britton C."/>
            <person name="Davik J."/>
            <person name="Ashrafi H."/>
            <person name="Aiden E.L."/>
            <person name="Borodovsky M."/>
            <person name="Worthington M."/>
        </authorList>
    </citation>
    <scope>NUCLEOTIDE SEQUENCE [LARGE SCALE GENOMIC DNA]</scope>
    <source>
        <strain evidence="3">PI 553951</strain>
    </source>
</reference>
<dbReference type="EMBL" id="JBEDUW010000007">
    <property type="protein sequence ID" value="KAK9910241.1"/>
    <property type="molecule type" value="Genomic_DNA"/>
</dbReference>
<comment type="caution">
    <text evidence="3">The sequence shown here is derived from an EMBL/GenBank/DDBJ whole genome shotgun (WGS) entry which is preliminary data.</text>
</comment>
<proteinExistence type="predicted"/>
<dbReference type="InterPro" id="IPR056139">
    <property type="entry name" value="DUF7722"/>
</dbReference>
<gene>
    <name evidence="3" type="ORF">M0R45_034209</name>
</gene>
<dbReference type="AlphaFoldDB" id="A0AAW1VT46"/>
<feature type="region of interest" description="Disordered" evidence="1">
    <location>
        <begin position="1"/>
        <end position="23"/>
    </location>
</feature>
<feature type="domain" description="DUF7722" evidence="2">
    <location>
        <begin position="35"/>
        <end position="80"/>
    </location>
</feature>
<dbReference type="PANTHER" id="PTHR33513:SF47">
    <property type="entry name" value="(WILD MALAYSIAN BANANA) HYPOTHETICAL PROTEIN"/>
    <property type="match status" value="1"/>
</dbReference>